<dbReference type="Proteomes" id="UP000193467">
    <property type="component" value="Unassembled WGS sequence"/>
</dbReference>
<keyword evidence="2" id="KW-0479">Metal-binding</keyword>
<sequence>MTTTTTDILGSCNCGQHTLSIPSSAFASATPALCHCTNCRKSAGSLFSMILIIPASAYTLISAEGTKPKEYVDSGCDSGKSIVRTFCEGCGCPIRSWGEGAEEVTYVRAGLFAPGQLPKPVIELYTKNFESWWKPLEGASGFAGMIGVKPE</sequence>
<comment type="similarity">
    <text evidence="1">Belongs to the Gfa family.</text>
</comment>
<protein>
    <submittedName>
        <fullName evidence="6">Mss4-like protein</fullName>
    </submittedName>
</protein>
<dbReference type="InterPro" id="IPR006913">
    <property type="entry name" value="CENP-V/GFA"/>
</dbReference>
<evidence type="ECO:0000313" key="7">
    <source>
        <dbReference type="Proteomes" id="UP000193467"/>
    </source>
</evidence>
<keyword evidence="4" id="KW-0456">Lyase</keyword>
<dbReference type="OrthoDB" id="428768at2759"/>
<evidence type="ECO:0000256" key="3">
    <source>
        <dbReference type="ARBA" id="ARBA00022833"/>
    </source>
</evidence>
<evidence type="ECO:0000313" key="6">
    <source>
        <dbReference type="EMBL" id="ORY72251.1"/>
    </source>
</evidence>
<keyword evidence="3" id="KW-0862">Zinc</keyword>
<evidence type="ECO:0000259" key="5">
    <source>
        <dbReference type="PROSITE" id="PS51891"/>
    </source>
</evidence>
<dbReference type="STRING" id="106004.A0A1Y2EL42"/>
<reference evidence="6 7" key="1">
    <citation type="submission" date="2016-07" db="EMBL/GenBank/DDBJ databases">
        <title>Pervasive Adenine N6-methylation of Active Genes in Fungi.</title>
        <authorList>
            <consortium name="DOE Joint Genome Institute"/>
            <person name="Mondo S.J."/>
            <person name="Dannebaum R.O."/>
            <person name="Kuo R.C."/>
            <person name="Labutti K."/>
            <person name="Haridas S."/>
            <person name="Kuo A."/>
            <person name="Salamov A."/>
            <person name="Ahrendt S.R."/>
            <person name="Lipzen A."/>
            <person name="Sullivan W."/>
            <person name="Andreopoulos W.B."/>
            <person name="Clum A."/>
            <person name="Lindquist E."/>
            <person name="Daum C."/>
            <person name="Ramamoorthy G.K."/>
            <person name="Gryganskyi A."/>
            <person name="Culley D."/>
            <person name="Magnuson J.K."/>
            <person name="James T.Y."/>
            <person name="O'Malley M.A."/>
            <person name="Stajich J.E."/>
            <person name="Spatafora J.W."/>
            <person name="Visel A."/>
            <person name="Grigoriev I.V."/>
        </authorList>
    </citation>
    <scope>NUCLEOTIDE SEQUENCE [LARGE SCALE GENOMIC DNA]</scope>
    <source>
        <strain evidence="6 7">62-1032</strain>
    </source>
</reference>
<dbReference type="AlphaFoldDB" id="A0A1Y2EL42"/>
<dbReference type="InterPro" id="IPR011057">
    <property type="entry name" value="Mss4-like_sf"/>
</dbReference>
<dbReference type="EMBL" id="MCGR01000053">
    <property type="protein sequence ID" value="ORY72251.1"/>
    <property type="molecule type" value="Genomic_DNA"/>
</dbReference>
<feature type="domain" description="CENP-V/GFA" evidence="5">
    <location>
        <begin position="8"/>
        <end position="133"/>
    </location>
</feature>
<gene>
    <name evidence="6" type="ORF">BCR35DRAFT_334123</name>
</gene>
<dbReference type="GO" id="GO:0046872">
    <property type="term" value="F:metal ion binding"/>
    <property type="evidence" value="ECO:0007669"/>
    <property type="project" value="UniProtKB-KW"/>
</dbReference>
<dbReference type="SUPFAM" id="SSF51316">
    <property type="entry name" value="Mss4-like"/>
    <property type="match status" value="1"/>
</dbReference>
<evidence type="ECO:0000256" key="2">
    <source>
        <dbReference type="ARBA" id="ARBA00022723"/>
    </source>
</evidence>
<accession>A0A1Y2EL42</accession>
<comment type="caution">
    <text evidence="6">The sequence shown here is derived from an EMBL/GenBank/DDBJ whole genome shotgun (WGS) entry which is preliminary data.</text>
</comment>
<dbReference type="Gene3D" id="3.90.1590.10">
    <property type="entry name" value="glutathione-dependent formaldehyde- activating enzyme (gfa)"/>
    <property type="match status" value="1"/>
</dbReference>
<dbReference type="Pfam" id="PF04828">
    <property type="entry name" value="GFA"/>
    <property type="match status" value="1"/>
</dbReference>
<organism evidence="6 7">
    <name type="scientific">Leucosporidium creatinivorum</name>
    <dbReference type="NCBI Taxonomy" id="106004"/>
    <lineage>
        <taxon>Eukaryota</taxon>
        <taxon>Fungi</taxon>
        <taxon>Dikarya</taxon>
        <taxon>Basidiomycota</taxon>
        <taxon>Pucciniomycotina</taxon>
        <taxon>Microbotryomycetes</taxon>
        <taxon>Leucosporidiales</taxon>
        <taxon>Leucosporidium</taxon>
    </lineage>
</organism>
<keyword evidence="7" id="KW-1185">Reference proteome</keyword>
<dbReference type="PANTHER" id="PTHR33337">
    <property type="entry name" value="GFA DOMAIN-CONTAINING PROTEIN"/>
    <property type="match status" value="1"/>
</dbReference>
<proteinExistence type="inferred from homology"/>
<name>A0A1Y2EL42_9BASI</name>
<dbReference type="PANTHER" id="PTHR33337:SF30">
    <property type="entry name" value="DUF636 DOMAIN PROTEIN (AFU_ORTHOLOGUE AFUA_1G03180)"/>
    <property type="match status" value="1"/>
</dbReference>
<evidence type="ECO:0000256" key="1">
    <source>
        <dbReference type="ARBA" id="ARBA00005495"/>
    </source>
</evidence>
<dbReference type="PROSITE" id="PS51891">
    <property type="entry name" value="CENP_V_GFA"/>
    <property type="match status" value="1"/>
</dbReference>
<evidence type="ECO:0000256" key="4">
    <source>
        <dbReference type="ARBA" id="ARBA00023239"/>
    </source>
</evidence>
<dbReference type="InParanoid" id="A0A1Y2EL42"/>
<dbReference type="GO" id="GO:0016846">
    <property type="term" value="F:carbon-sulfur lyase activity"/>
    <property type="evidence" value="ECO:0007669"/>
    <property type="project" value="InterPro"/>
</dbReference>